<dbReference type="InterPro" id="IPR002068">
    <property type="entry name" value="A-crystallin/Hsp20_dom"/>
</dbReference>
<evidence type="ECO:0000313" key="10">
    <source>
        <dbReference type="Proteomes" id="UP000655225"/>
    </source>
</evidence>
<evidence type="ECO:0000256" key="6">
    <source>
        <dbReference type="SAM" id="MobiDB-lite"/>
    </source>
</evidence>
<name>A0A835DBF7_TETSI</name>
<evidence type="ECO:0000256" key="2">
    <source>
        <dbReference type="ARBA" id="ARBA00022475"/>
    </source>
</evidence>
<dbReference type="Proteomes" id="UP000655225">
    <property type="component" value="Unassembled WGS sequence"/>
</dbReference>
<reference evidence="9 10" key="1">
    <citation type="submission" date="2020-04" db="EMBL/GenBank/DDBJ databases">
        <title>Plant Genome Project.</title>
        <authorList>
            <person name="Zhang R.-G."/>
        </authorList>
    </citation>
    <scope>NUCLEOTIDE SEQUENCE [LARGE SCALE GENOMIC DNA]</scope>
    <source>
        <strain evidence="9">YNK0</strain>
        <tissue evidence="9">Leaf</tissue>
    </source>
</reference>
<feature type="compositionally biased region" description="Polar residues" evidence="6">
    <location>
        <begin position="120"/>
        <end position="129"/>
    </location>
</feature>
<evidence type="ECO:0000313" key="9">
    <source>
        <dbReference type="EMBL" id="KAF8398043.1"/>
    </source>
</evidence>
<evidence type="ECO:0000256" key="7">
    <source>
        <dbReference type="SAM" id="Phobius"/>
    </source>
</evidence>
<comment type="caution">
    <text evidence="9">The sequence shown here is derived from an EMBL/GenBank/DDBJ whole genome shotgun (WGS) entry which is preliminary data.</text>
</comment>
<evidence type="ECO:0000256" key="4">
    <source>
        <dbReference type="PROSITE-ProRule" id="PRU00285"/>
    </source>
</evidence>
<feature type="domain" description="SHSP" evidence="8">
    <location>
        <begin position="11"/>
        <end position="114"/>
    </location>
</feature>
<dbReference type="GO" id="GO:0034605">
    <property type="term" value="P:cellular response to heat"/>
    <property type="evidence" value="ECO:0007669"/>
    <property type="project" value="TreeGrafter"/>
</dbReference>
<feature type="compositionally biased region" description="Low complexity" evidence="6">
    <location>
        <begin position="104"/>
        <end position="118"/>
    </location>
</feature>
<gene>
    <name evidence="9" type="ORF">HHK36_016969</name>
</gene>
<keyword evidence="10" id="KW-1185">Reference proteome</keyword>
<dbReference type="Pfam" id="PF00011">
    <property type="entry name" value="HSP20"/>
    <property type="match status" value="1"/>
</dbReference>
<comment type="subcellular location">
    <subcellularLocation>
        <location evidence="1">Cell membrane</location>
        <topology evidence="1">Single-pass membrane protein</topology>
    </subcellularLocation>
</comment>
<protein>
    <recommendedName>
        <fullName evidence="8">SHSP domain-containing protein</fullName>
    </recommendedName>
</protein>
<keyword evidence="3" id="KW-0611">Plant defense</keyword>
<dbReference type="OrthoDB" id="1431247at2759"/>
<dbReference type="Gene3D" id="2.60.40.790">
    <property type="match status" value="1"/>
</dbReference>
<dbReference type="OMA" id="ERPLHEN"/>
<evidence type="ECO:0000256" key="1">
    <source>
        <dbReference type="ARBA" id="ARBA00004162"/>
    </source>
</evidence>
<evidence type="ECO:0000256" key="5">
    <source>
        <dbReference type="RuleBase" id="RU003616"/>
    </source>
</evidence>
<keyword evidence="7" id="KW-1133">Transmembrane helix</keyword>
<keyword evidence="7" id="KW-0812">Transmembrane</keyword>
<dbReference type="PANTHER" id="PTHR43670">
    <property type="entry name" value="HEAT SHOCK PROTEIN 26"/>
    <property type="match status" value="1"/>
</dbReference>
<dbReference type="PANTHER" id="PTHR43670:SF114">
    <property type="entry name" value="OS05G0592000 PROTEIN"/>
    <property type="match status" value="1"/>
</dbReference>
<dbReference type="SUPFAM" id="SSF49764">
    <property type="entry name" value="HSP20-like chaperones"/>
    <property type="match status" value="1"/>
</dbReference>
<evidence type="ECO:0000259" key="8">
    <source>
        <dbReference type="PROSITE" id="PS01031"/>
    </source>
</evidence>
<sequence>MDTKASATLTRSYEDFEPASNWVRDEGHDTLVVLLPGFKKENIRVQIDNLSNLKIGGERPLHENRWSGFRKEFGIPKKCDVNEIHAKFVGEVLHIVMPKTITGTTTQDQATSSQQPPTSRKPQSDSINPAEQAARIIGASEKPASGELGGAGEMIKTTKNVVCARCKPETYRYGLGGSLLAIAVMVALGVYVAHNHGYWKVEN</sequence>
<dbReference type="PROSITE" id="PS01031">
    <property type="entry name" value="SHSP"/>
    <property type="match status" value="1"/>
</dbReference>
<keyword evidence="7" id="KW-0472">Membrane</keyword>
<dbReference type="GO" id="GO:0005886">
    <property type="term" value="C:plasma membrane"/>
    <property type="evidence" value="ECO:0007669"/>
    <property type="project" value="UniProtKB-SubCell"/>
</dbReference>
<evidence type="ECO:0000256" key="3">
    <source>
        <dbReference type="ARBA" id="ARBA00022821"/>
    </source>
</evidence>
<feature type="transmembrane region" description="Helical" evidence="7">
    <location>
        <begin position="173"/>
        <end position="193"/>
    </location>
</feature>
<accession>A0A835DBF7</accession>
<dbReference type="EMBL" id="JABCRI010000011">
    <property type="protein sequence ID" value="KAF8398043.1"/>
    <property type="molecule type" value="Genomic_DNA"/>
</dbReference>
<dbReference type="AlphaFoldDB" id="A0A835DBF7"/>
<dbReference type="CDD" id="cd06464">
    <property type="entry name" value="ACD_sHsps-like"/>
    <property type="match status" value="1"/>
</dbReference>
<proteinExistence type="inferred from homology"/>
<dbReference type="InterPro" id="IPR008978">
    <property type="entry name" value="HSP20-like_chaperone"/>
</dbReference>
<comment type="similarity">
    <text evidence="4 5">Belongs to the small heat shock protein (HSP20) family.</text>
</comment>
<feature type="region of interest" description="Disordered" evidence="6">
    <location>
        <begin position="104"/>
        <end position="131"/>
    </location>
</feature>
<keyword evidence="2" id="KW-1003">Cell membrane</keyword>
<dbReference type="GO" id="GO:0006952">
    <property type="term" value="P:defense response"/>
    <property type="evidence" value="ECO:0007669"/>
    <property type="project" value="UniProtKB-KW"/>
</dbReference>
<organism evidence="9 10">
    <name type="scientific">Tetracentron sinense</name>
    <name type="common">Spur-leaf</name>
    <dbReference type="NCBI Taxonomy" id="13715"/>
    <lineage>
        <taxon>Eukaryota</taxon>
        <taxon>Viridiplantae</taxon>
        <taxon>Streptophyta</taxon>
        <taxon>Embryophyta</taxon>
        <taxon>Tracheophyta</taxon>
        <taxon>Spermatophyta</taxon>
        <taxon>Magnoliopsida</taxon>
        <taxon>Trochodendrales</taxon>
        <taxon>Trochodendraceae</taxon>
        <taxon>Tetracentron</taxon>
    </lineage>
</organism>